<dbReference type="PROSITE" id="PS00652">
    <property type="entry name" value="TNFR_NGFR_1"/>
    <property type="match status" value="1"/>
</dbReference>
<gene>
    <name evidence="10" type="primary">Tnfrsf25</name>
    <name evidence="10" type="ORF">LANLUD_R07030</name>
</gene>
<dbReference type="Pfam" id="PF00531">
    <property type="entry name" value="Death"/>
    <property type="match status" value="1"/>
</dbReference>
<proteinExistence type="predicted"/>
<dbReference type="SUPFAM" id="SSF47986">
    <property type="entry name" value="DEATH domain"/>
    <property type="match status" value="1"/>
</dbReference>
<feature type="chain" id="PRO_5029480875" evidence="7">
    <location>
        <begin position="22"/>
        <end position="416"/>
    </location>
</feature>
<dbReference type="InterPro" id="IPR022329">
    <property type="entry name" value="TNFR_25"/>
</dbReference>
<dbReference type="AlphaFoldDB" id="A0A7K5SBM0"/>
<accession>A0A7K5SBM0</accession>
<dbReference type="Proteomes" id="UP000547499">
    <property type="component" value="Unassembled WGS sequence"/>
</dbReference>
<dbReference type="InterPro" id="IPR000488">
    <property type="entry name" value="Death_dom"/>
</dbReference>
<feature type="repeat" description="TNFR-Cys" evidence="6">
    <location>
        <begin position="135"/>
        <end position="177"/>
    </location>
</feature>
<feature type="non-terminal residue" evidence="10">
    <location>
        <position position="416"/>
    </location>
</feature>
<keyword evidence="1" id="KW-0053">Apoptosis</keyword>
<evidence type="ECO:0000256" key="6">
    <source>
        <dbReference type="PROSITE-ProRule" id="PRU00206"/>
    </source>
</evidence>
<evidence type="ECO:0000259" key="9">
    <source>
        <dbReference type="PROSITE" id="PS50050"/>
    </source>
</evidence>
<evidence type="ECO:0000256" key="1">
    <source>
        <dbReference type="ARBA" id="ARBA00022703"/>
    </source>
</evidence>
<name>A0A7K5SBM0_LANLU</name>
<feature type="domain" description="TNFR-Cys" evidence="9">
    <location>
        <begin position="92"/>
        <end position="134"/>
    </location>
</feature>
<dbReference type="Gene3D" id="1.10.533.10">
    <property type="entry name" value="Death Domain, Fas"/>
    <property type="match status" value="1"/>
</dbReference>
<dbReference type="PRINTS" id="PR01972">
    <property type="entry name" value="TNFACTORR25"/>
</dbReference>
<dbReference type="PANTHER" id="PTHR47220">
    <property type="entry name" value="TUMOR NECROSIS FACTOR RECEPTOR SUPERFAMILY MEMBER 25"/>
    <property type="match status" value="1"/>
</dbReference>
<dbReference type="InterPro" id="IPR011029">
    <property type="entry name" value="DEATH-like_dom_sf"/>
</dbReference>
<evidence type="ECO:0000256" key="4">
    <source>
        <dbReference type="ARBA" id="ARBA00023157"/>
    </source>
</evidence>
<evidence type="ECO:0000256" key="3">
    <source>
        <dbReference type="ARBA" id="ARBA00022737"/>
    </source>
</evidence>
<keyword evidence="11" id="KW-1185">Reference proteome</keyword>
<feature type="signal peptide" evidence="7">
    <location>
        <begin position="1"/>
        <end position="21"/>
    </location>
</feature>
<dbReference type="Pfam" id="PF00020">
    <property type="entry name" value="TNFR_c6"/>
    <property type="match status" value="1"/>
</dbReference>
<dbReference type="PROSITE" id="PS50017">
    <property type="entry name" value="DEATH_DOMAIN"/>
    <property type="match status" value="1"/>
</dbReference>
<feature type="domain" description="TNFR-Cys" evidence="9">
    <location>
        <begin position="135"/>
        <end position="177"/>
    </location>
</feature>
<feature type="repeat" description="TNFR-Cys" evidence="6">
    <location>
        <begin position="53"/>
        <end position="90"/>
    </location>
</feature>
<feature type="disulfide bond" evidence="6">
    <location>
        <begin position="93"/>
        <end position="108"/>
    </location>
</feature>
<evidence type="ECO:0000256" key="7">
    <source>
        <dbReference type="SAM" id="SignalP"/>
    </source>
</evidence>
<comment type="caution">
    <text evidence="10">The sequence shown here is derived from an EMBL/GenBank/DDBJ whole genome shotgun (WGS) entry which is preliminary data.</text>
</comment>
<dbReference type="GO" id="GO:0006915">
    <property type="term" value="P:apoptotic process"/>
    <property type="evidence" value="ECO:0007669"/>
    <property type="project" value="UniProtKB-KW"/>
</dbReference>
<feature type="domain" description="Death" evidence="8">
    <location>
        <begin position="335"/>
        <end position="416"/>
    </location>
</feature>
<keyword evidence="4 6" id="KW-1015">Disulfide bond</keyword>
<comment type="caution">
    <text evidence="6">Lacks conserved residue(s) required for the propagation of feature annotation.</text>
</comment>
<keyword evidence="2 7" id="KW-0732">Signal</keyword>
<dbReference type="PROSITE" id="PS50050">
    <property type="entry name" value="TNFR_NGFR_2"/>
    <property type="match status" value="3"/>
</dbReference>
<dbReference type="Gene3D" id="2.10.50.10">
    <property type="entry name" value="Tumor Necrosis Factor Receptor, subunit A, domain 2"/>
    <property type="match status" value="3"/>
</dbReference>
<dbReference type="SMART" id="SM00005">
    <property type="entry name" value="DEATH"/>
    <property type="match status" value="1"/>
</dbReference>
<reference evidence="10 11" key="1">
    <citation type="submission" date="2019-09" db="EMBL/GenBank/DDBJ databases">
        <title>Bird 10,000 Genomes (B10K) Project - Family phase.</title>
        <authorList>
            <person name="Zhang G."/>
        </authorList>
    </citation>
    <scope>NUCLEOTIDE SEQUENCE [LARGE SCALE GENOMIC DNA]</scope>
    <source>
        <strain evidence="10">B10K-DU-001-65</strain>
        <tissue evidence="10">Muscle</tissue>
    </source>
</reference>
<evidence type="ECO:0000259" key="8">
    <source>
        <dbReference type="PROSITE" id="PS50017"/>
    </source>
</evidence>
<feature type="non-terminal residue" evidence="10">
    <location>
        <position position="1"/>
    </location>
</feature>
<evidence type="ECO:0000313" key="11">
    <source>
        <dbReference type="Proteomes" id="UP000547499"/>
    </source>
</evidence>
<dbReference type="GO" id="GO:0005886">
    <property type="term" value="C:plasma membrane"/>
    <property type="evidence" value="ECO:0007669"/>
    <property type="project" value="TreeGrafter"/>
</dbReference>
<feature type="disulfide bond" evidence="6">
    <location>
        <begin position="68"/>
        <end position="81"/>
    </location>
</feature>
<organism evidence="10 11">
    <name type="scientific">Lanius ludovicianus</name>
    <name type="common">Loggerhead shrike</name>
    <dbReference type="NCBI Taxonomy" id="28713"/>
    <lineage>
        <taxon>Eukaryota</taxon>
        <taxon>Metazoa</taxon>
        <taxon>Chordata</taxon>
        <taxon>Craniata</taxon>
        <taxon>Vertebrata</taxon>
        <taxon>Euteleostomi</taxon>
        <taxon>Archelosauria</taxon>
        <taxon>Archosauria</taxon>
        <taxon>Dinosauria</taxon>
        <taxon>Saurischia</taxon>
        <taxon>Theropoda</taxon>
        <taxon>Coelurosauria</taxon>
        <taxon>Aves</taxon>
        <taxon>Neognathae</taxon>
        <taxon>Neoaves</taxon>
        <taxon>Telluraves</taxon>
        <taxon>Australaves</taxon>
        <taxon>Passeriformes</taxon>
        <taxon>Corvoidea</taxon>
        <taxon>Laniidae</taxon>
        <taxon>Lanius</taxon>
    </lineage>
</organism>
<dbReference type="CDD" id="cd08815">
    <property type="entry name" value="Death_TNFRSF25_DR3"/>
    <property type="match status" value="1"/>
</dbReference>
<dbReference type="SMART" id="SM00208">
    <property type="entry name" value="TNFR"/>
    <property type="match status" value="3"/>
</dbReference>
<keyword evidence="3" id="KW-0677">Repeat</keyword>
<protein>
    <submittedName>
        <fullName evidence="10">TNR25 factor</fullName>
    </submittedName>
</protein>
<feature type="domain" description="TNFR-Cys" evidence="9">
    <location>
        <begin position="53"/>
        <end position="90"/>
    </location>
</feature>
<evidence type="ECO:0000256" key="5">
    <source>
        <dbReference type="ARBA" id="ARBA00023180"/>
    </source>
</evidence>
<evidence type="ECO:0000256" key="2">
    <source>
        <dbReference type="ARBA" id="ARBA00022729"/>
    </source>
</evidence>
<evidence type="ECO:0000313" key="10">
    <source>
        <dbReference type="EMBL" id="NWT89469.1"/>
    </source>
</evidence>
<dbReference type="GO" id="GO:0007165">
    <property type="term" value="P:signal transduction"/>
    <property type="evidence" value="ECO:0007669"/>
    <property type="project" value="InterPro"/>
</dbReference>
<dbReference type="PANTHER" id="PTHR47220:SF1">
    <property type="entry name" value="TUMOR NECROSIS FACTOR RECEPTOR SUPERFAMILY MEMBER 25"/>
    <property type="match status" value="1"/>
</dbReference>
<sequence>ALLSPCLQVILAALWLAAIESQPPGWRDRAVQRRQRVLVQPLLRLQRNVTSSSCPAGTNWVETVHHCCSQCPAGTFLSEPCTSPENDSVCLPCPAGTFRTQPNTLRKCQACYECDQQAFQSVLSNCSATSNVVCGCEPGYFRSCFGKPCTEFSCKKCQPCTGRLIQRPCSETEDTLCNSSCKPDFYREGDECRPCHTSTLDTCGKECQQVCGSNNDQGSGLEYILLGLTGPLFLGALAIYHKRKRLWHDALAGGPLPTAQTTTSMAGAAATPWCQFSGRRWDNLCWTQTRSPQATEHATGTARQSLKHQALLYEPPSDEGKPSPLPEPRGALLQGSQLYAVIDVVPVRRWKEFMRMLELREAEIELVELEVAHIRDQQYEMLKRWCQQTSATLDHVFAALERMELAGCAEALRQSL</sequence>
<dbReference type="InterPro" id="IPR001368">
    <property type="entry name" value="TNFR/NGFR_Cys_rich_reg"/>
</dbReference>
<keyword evidence="5" id="KW-0325">Glycoprotein</keyword>
<feature type="repeat" description="TNFR-Cys" evidence="6">
    <location>
        <begin position="92"/>
        <end position="134"/>
    </location>
</feature>
<dbReference type="SUPFAM" id="SSF57586">
    <property type="entry name" value="TNF receptor-like"/>
    <property type="match status" value="2"/>
</dbReference>
<dbReference type="EMBL" id="VYXG01010111">
    <property type="protein sequence ID" value="NWT89469.1"/>
    <property type="molecule type" value="Genomic_DNA"/>
</dbReference>